<dbReference type="InterPro" id="IPR021268">
    <property type="entry name" value="DUF2845"/>
</dbReference>
<protein>
    <submittedName>
        <fullName evidence="2">Uncharacterized protein DUF2845</fullName>
    </submittedName>
</protein>
<evidence type="ECO:0000313" key="2">
    <source>
        <dbReference type="EMBL" id="TDP85934.1"/>
    </source>
</evidence>
<keyword evidence="1" id="KW-0732">Signal</keyword>
<dbReference type="Pfam" id="PF11006">
    <property type="entry name" value="DUF2845"/>
    <property type="match status" value="1"/>
</dbReference>
<dbReference type="AlphaFoldDB" id="A0A4R6RI02"/>
<accession>A0A4R6RI02</accession>
<feature type="signal peptide" evidence="1">
    <location>
        <begin position="1"/>
        <end position="25"/>
    </location>
</feature>
<name>A0A4R6RI02_9BURK</name>
<evidence type="ECO:0000256" key="1">
    <source>
        <dbReference type="SAM" id="SignalP"/>
    </source>
</evidence>
<sequence>MGVFCRNVICCFALLVVSATGSARAESLRCNGEIVSEGDSRLSVLRRCGQPALKDSQCAPVYVAGRLQPLPDHIAARVAPCVPIEDWLYERGPGFLPATVRLRAGVVQTILYGQERP</sequence>
<proteinExistence type="predicted"/>
<reference evidence="2 3" key="1">
    <citation type="submission" date="2019-03" db="EMBL/GenBank/DDBJ databases">
        <title>Genomic Encyclopedia of Type Strains, Phase IV (KMG-IV): sequencing the most valuable type-strain genomes for metagenomic binning, comparative biology and taxonomic classification.</title>
        <authorList>
            <person name="Goeker M."/>
        </authorList>
    </citation>
    <scope>NUCLEOTIDE SEQUENCE [LARGE SCALE GENOMIC DNA]</scope>
    <source>
        <strain evidence="2 3">DSM 11901</strain>
    </source>
</reference>
<organism evidence="2 3">
    <name type="scientific">Aquabacterium commune</name>
    <dbReference type="NCBI Taxonomy" id="70586"/>
    <lineage>
        <taxon>Bacteria</taxon>
        <taxon>Pseudomonadati</taxon>
        <taxon>Pseudomonadota</taxon>
        <taxon>Betaproteobacteria</taxon>
        <taxon>Burkholderiales</taxon>
        <taxon>Aquabacterium</taxon>
    </lineage>
</organism>
<feature type="chain" id="PRO_5020700566" evidence="1">
    <location>
        <begin position="26"/>
        <end position="117"/>
    </location>
</feature>
<dbReference type="RefSeq" id="WP_166643461.1">
    <property type="nucleotide sequence ID" value="NZ_JBASTO010000257.1"/>
</dbReference>
<gene>
    <name evidence="2" type="ORF">EV672_102284</name>
</gene>
<dbReference type="Proteomes" id="UP000294593">
    <property type="component" value="Unassembled WGS sequence"/>
</dbReference>
<comment type="caution">
    <text evidence="2">The sequence shown here is derived from an EMBL/GenBank/DDBJ whole genome shotgun (WGS) entry which is preliminary data.</text>
</comment>
<keyword evidence="3" id="KW-1185">Reference proteome</keyword>
<dbReference type="EMBL" id="SNXW01000002">
    <property type="protein sequence ID" value="TDP85934.1"/>
    <property type="molecule type" value="Genomic_DNA"/>
</dbReference>
<evidence type="ECO:0000313" key="3">
    <source>
        <dbReference type="Proteomes" id="UP000294593"/>
    </source>
</evidence>